<feature type="region of interest" description="Disordered" evidence="1">
    <location>
        <begin position="420"/>
        <end position="492"/>
    </location>
</feature>
<evidence type="ECO:0000313" key="3">
    <source>
        <dbReference type="Proteomes" id="UP000284842"/>
    </source>
</evidence>
<name>A0A409YI30_9AGAR</name>
<feature type="region of interest" description="Disordered" evidence="1">
    <location>
        <begin position="782"/>
        <end position="827"/>
    </location>
</feature>
<reference evidence="2 3" key="1">
    <citation type="journal article" date="2018" name="Evol. Lett.">
        <title>Horizontal gene cluster transfer increased hallucinogenic mushroom diversity.</title>
        <authorList>
            <person name="Reynolds H.T."/>
            <person name="Vijayakumar V."/>
            <person name="Gluck-Thaler E."/>
            <person name="Korotkin H.B."/>
            <person name="Matheny P.B."/>
            <person name="Slot J.C."/>
        </authorList>
    </citation>
    <scope>NUCLEOTIDE SEQUENCE [LARGE SCALE GENOMIC DNA]</scope>
    <source>
        <strain evidence="2 3">2629</strain>
    </source>
</reference>
<evidence type="ECO:0000256" key="1">
    <source>
        <dbReference type="SAM" id="MobiDB-lite"/>
    </source>
</evidence>
<keyword evidence="3" id="KW-1185">Reference proteome</keyword>
<dbReference type="EMBL" id="NHTK01001156">
    <property type="protein sequence ID" value="PPR02642.1"/>
    <property type="molecule type" value="Genomic_DNA"/>
</dbReference>
<sequence>MASVSSSKENVAYACKCLNVRITPSTPPSDPPDYPRNDDYVPVFVGNDGISVVHPQVTVRISTRGEAISGTSRCSRFTALTCLFCDLSIYRVHQVISTEVDLKDSVLFPTEEWVEHDVMKSPNGWIDVHKAALSAEEFSQAQSSPNFATIFSLLLPSTSTSPSSPRKTFAKDDVQFKPPKESHEEPTTPSYLSDMVPLYLPPPFTPSHPVFALLADIADKESKRIRSEAEQRIANFIKTEIAGIEAMENGLRSQVEALWKNFRGHLGEVQEINQRNTTARSPVRGGGERFSTNGVVSPARLSSSVTVRSFVPVSVPTASHPSTVSSVPRVSALSASLATSNFHHPRHSRSKSPSTSRARVSADSSSSRTLSSTPSGSSTLVQGPQYPEGLTVMNIKRNVDDNLNTQASYRYFVNIEEERARHQREQEEALKAQGTAMTQHNQSGPSNPISSSVSRKMKKTQTPAHGSSLEGKAAAENDGIPTRGRDKGKRKVTFDVEPAVVTIQTNADKASGEGEATVPVEDPREMIFPMEDLENNANGDVVDQGTAMSLPLVEQPPARPPRPRKLRSPNTTALLESFASLRPSSLPNPSYIRPMRSSPGVDSSQAIVLPRSSLLPPSAEASQATSKASSTVPSPTTMSERDMELRKLVAADTPSHRGAWTPDSKAWQMFARRQSSKEEVDQSDSAGESESGESGRINIAKRGLPRRIGHDDDENHFDGEESSRMMSGSLPVHINRIKPREPLSLASYKPPNTITEEVQDAVISAPALAQKHLSSAAIRKATYLERDRSRSMDPGTLDFPSEGEDDGSDSDSDVVESETLESGERARKKALKILQARSELPEEGMWRSLANDAPVL</sequence>
<feature type="compositionally biased region" description="Low complexity" evidence="1">
    <location>
        <begin position="443"/>
        <end position="454"/>
    </location>
</feature>
<feature type="region of interest" description="Disordered" evidence="1">
    <location>
        <begin position="548"/>
        <end position="729"/>
    </location>
</feature>
<feature type="compositionally biased region" description="Low complexity" evidence="1">
    <location>
        <begin position="351"/>
        <end position="379"/>
    </location>
</feature>
<feature type="compositionally biased region" description="Basic and acidic residues" evidence="1">
    <location>
        <begin position="169"/>
        <end position="186"/>
    </location>
</feature>
<feature type="region of interest" description="Disordered" evidence="1">
    <location>
        <begin position="276"/>
        <end position="295"/>
    </location>
</feature>
<dbReference type="InParanoid" id="A0A409YI30"/>
<feature type="compositionally biased region" description="Basic and acidic residues" evidence="1">
    <location>
        <begin position="639"/>
        <end position="649"/>
    </location>
</feature>
<dbReference type="AlphaFoldDB" id="A0A409YI30"/>
<feature type="compositionally biased region" description="Acidic residues" evidence="1">
    <location>
        <begin position="801"/>
        <end position="821"/>
    </location>
</feature>
<comment type="caution">
    <text evidence="2">The sequence shown here is derived from an EMBL/GenBank/DDBJ whole genome shotgun (WGS) entry which is preliminary data.</text>
</comment>
<gene>
    <name evidence="2" type="ORF">CVT24_002125</name>
</gene>
<feature type="compositionally biased region" description="Basic and acidic residues" evidence="1">
    <location>
        <begin position="782"/>
        <end position="791"/>
    </location>
</feature>
<dbReference type="OrthoDB" id="2563191at2759"/>
<feature type="region of interest" description="Disordered" evidence="1">
    <location>
        <begin position="158"/>
        <end position="189"/>
    </location>
</feature>
<dbReference type="STRING" id="181874.A0A409YI30"/>
<feature type="region of interest" description="Disordered" evidence="1">
    <location>
        <begin position="338"/>
        <end position="385"/>
    </location>
</feature>
<proteinExistence type="predicted"/>
<evidence type="ECO:0000313" key="2">
    <source>
        <dbReference type="EMBL" id="PPR02642.1"/>
    </source>
</evidence>
<accession>A0A409YI30</accession>
<protein>
    <submittedName>
        <fullName evidence="2">Uncharacterized protein</fullName>
    </submittedName>
</protein>
<organism evidence="2 3">
    <name type="scientific">Panaeolus cyanescens</name>
    <dbReference type="NCBI Taxonomy" id="181874"/>
    <lineage>
        <taxon>Eukaryota</taxon>
        <taxon>Fungi</taxon>
        <taxon>Dikarya</taxon>
        <taxon>Basidiomycota</taxon>
        <taxon>Agaricomycotina</taxon>
        <taxon>Agaricomycetes</taxon>
        <taxon>Agaricomycetidae</taxon>
        <taxon>Agaricales</taxon>
        <taxon>Agaricineae</taxon>
        <taxon>Galeropsidaceae</taxon>
        <taxon>Panaeolus</taxon>
    </lineage>
</organism>
<feature type="compositionally biased region" description="Basic and acidic residues" evidence="1">
    <location>
        <begin position="420"/>
        <end position="430"/>
    </location>
</feature>
<feature type="compositionally biased region" description="Polar residues" evidence="1">
    <location>
        <begin position="620"/>
        <end position="638"/>
    </location>
</feature>
<dbReference type="Proteomes" id="UP000284842">
    <property type="component" value="Unassembled WGS sequence"/>
</dbReference>